<evidence type="ECO:0000313" key="11">
    <source>
        <dbReference type="EMBL" id="GIY78080.1"/>
    </source>
</evidence>
<comment type="subcellular location">
    <subcellularLocation>
        <location evidence="2">Secreted</location>
    </subcellularLocation>
    <subcellularLocation>
        <location evidence="1">Target cell membrane</location>
    </subcellularLocation>
</comment>
<sequence length="576" mass="66460">MDNNNKNILHDLEAAIKSWDVENIRNILDETQELTAIIDKINGYILHMIYMGIDLEELDEAGNPCILYAAKNEDTFICDILLQCGADMWATTKFYISVYEYVNNFSSFEMKEVFQKYCPGLWKAVECENIYQVRRLINLWCRTNLSKNGVMLKDIALNTGNEEIISLILGIFDSMKLVYHIFAKNTKAVSNLLETKRQRVRLDLRKMSDKGAPIMYYLIQSEDVDVIELFIKYGCQLYTIMQDDFGCDMPVLFSALKPGKSVSVIEALLPPDKQHQEEMLFKILYQGQTILEVALTQNVSLDFFNVLIDRGGPLLLCERNQVNQTVRDLAFSLGKEQYVDVIDSNISSWILHPGKYPGRREKVAMYGWNLDTIEDELKKNSYMDDYFVIYKSLQVQMELLANAIVEGDMETFSQLTTSLCESEESAPFLWYGKVMGDEKPAKESIDNLFDQNRRTALHYAYASASMKEIKSLLMSYGCSEHVLDKVNREPLDFKDKQDTNDMMELLCRLKLKDFTSNEIDPWRVVGLERNSEQSKDLCYCEHSEESCDSENEQFSDYESESSEEEEMQTARSCSIS</sequence>
<dbReference type="AlphaFoldDB" id="A0AAV4W7R7"/>
<comment type="caution">
    <text evidence="11">The sequence shown here is derived from an EMBL/GenBank/DDBJ whole genome shotgun (WGS) entry which is preliminary data.</text>
</comment>
<dbReference type="GO" id="GO:0044218">
    <property type="term" value="C:other organism cell membrane"/>
    <property type="evidence" value="ECO:0007669"/>
    <property type="project" value="UniProtKB-KW"/>
</dbReference>
<evidence type="ECO:0000256" key="10">
    <source>
        <dbReference type="SAM" id="MobiDB-lite"/>
    </source>
</evidence>
<reference evidence="11 12" key="1">
    <citation type="submission" date="2021-06" db="EMBL/GenBank/DDBJ databases">
        <title>Caerostris extrusa draft genome.</title>
        <authorList>
            <person name="Kono N."/>
            <person name="Arakawa K."/>
        </authorList>
    </citation>
    <scope>NUCLEOTIDE SEQUENCE [LARGE SCALE GENOMIC DNA]</scope>
</reference>
<evidence type="ECO:0000256" key="9">
    <source>
        <dbReference type="ARBA" id="ARBA00023298"/>
    </source>
</evidence>
<name>A0AAV4W7R7_CAEEX</name>
<dbReference type="EMBL" id="BPLR01015713">
    <property type="protein sequence ID" value="GIY78080.1"/>
    <property type="molecule type" value="Genomic_DNA"/>
</dbReference>
<keyword evidence="4" id="KW-0964">Secreted</keyword>
<gene>
    <name evidence="11" type="ORF">CEXT_566141</name>
</gene>
<dbReference type="InterPro" id="IPR002110">
    <property type="entry name" value="Ankyrin_rpt"/>
</dbReference>
<dbReference type="GO" id="GO:0044231">
    <property type="term" value="C:host cell presynaptic membrane"/>
    <property type="evidence" value="ECO:0007669"/>
    <property type="project" value="UniProtKB-KW"/>
</dbReference>
<feature type="region of interest" description="Disordered" evidence="10">
    <location>
        <begin position="545"/>
        <end position="576"/>
    </location>
</feature>
<dbReference type="GO" id="GO:0090729">
    <property type="term" value="F:toxin activity"/>
    <property type="evidence" value="ECO:0007669"/>
    <property type="project" value="UniProtKB-KW"/>
</dbReference>
<dbReference type="Gene3D" id="1.25.40.20">
    <property type="entry name" value="Ankyrin repeat-containing domain"/>
    <property type="match status" value="2"/>
</dbReference>
<keyword evidence="8" id="KW-0638">Presynaptic neurotoxin</keyword>
<dbReference type="GO" id="GO:0006887">
    <property type="term" value="P:exocytosis"/>
    <property type="evidence" value="ECO:0007669"/>
    <property type="project" value="UniProtKB-KW"/>
</dbReference>
<keyword evidence="12" id="KW-1185">Reference proteome</keyword>
<dbReference type="SMART" id="SM00248">
    <property type="entry name" value="ANK"/>
    <property type="match status" value="4"/>
</dbReference>
<dbReference type="Proteomes" id="UP001054945">
    <property type="component" value="Unassembled WGS sequence"/>
</dbReference>
<keyword evidence="3" id="KW-0268">Exocytosis</keyword>
<accession>A0AAV4W7R7</accession>
<feature type="compositionally biased region" description="Acidic residues" evidence="10">
    <location>
        <begin position="546"/>
        <end position="567"/>
    </location>
</feature>
<evidence type="ECO:0000256" key="8">
    <source>
        <dbReference type="ARBA" id="ARBA00023028"/>
    </source>
</evidence>
<evidence type="ECO:0008006" key="13">
    <source>
        <dbReference type="Google" id="ProtNLM"/>
    </source>
</evidence>
<evidence type="ECO:0000256" key="6">
    <source>
        <dbReference type="ARBA" id="ARBA00022656"/>
    </source>
</evidence>
<proteinExistence type="predicted"/>
<evidence type="ECO:0000256" key="3">
    <source>
        <dbReference type="ARBA" id="ARBA00022483"/>
    </source>
</evidence>
<organism evidence="11 12">
    <name type="scientific">Caerostris extrusa</name>
    <name type="common">Bark spider</name>
    <name type="synonym">Caerostris bankana</name>
    <dbReference type="NCBI Taxonomy" id="172846"/>
    <lineage>
        <taxon>Eukaryota</taxon>
        <taxon>Metazoa</taxon>
        <taxon>Ecdysozoa</taxon>
        <taxon>Arthropoda</taxon>
        <taxon>Chelicerata</taxon>
        <taxon>Arachnida</taxon>
        <taxon>Araneae</taxon>
        <taxon>Araneomorphae</taxon>
        <taxon>Entelegynae</taxon>
        <taxon>Araneoidea</taxon>
        <taxon>Araneidae</taxon>
        <taxon>Caerostris</taxon>
    </lineage>
</organism>
<keyword evidence="6" id="KW-0800">Toxin</keyword>
<dbReference type="GO" id="GO:0005576">
    <property type="term" value="C:extracellular region"/>
    <property type="evidence" value="ECO:0007669"/>
    <property type="project" value="UniProtKB-SubCell"/>
</dbReference>
<evidence type="ECO:0000256" key="2">
    <source>
        <dbReference type="ARBA" id="ARBA00004613"/>
    </source>
</evidence>
<dbReference type="SUPFAM" id="SSF48403">
    <property type="entry name" value="Ankyrin repeat"/>
    <property type="match status" value="1"/>
</dbReference>
<protein>
    <recommendedName>
        <fullName evidence="13">Ankyrin repeat protein</fullName>
    </recommendedName>
</protein>
<evidence type="ECO:0000256" key="7">
    <source>
        <dbReference type="ARBA" id="ARBA00022699"/>
    </source>
</evidence>
<dbReference type="InterPro" id="IPR036770">
    <property type="entry name" value="Ankyrin_rpt-contain_sf"/>
</dbReference>
<evidence type="ECO:0000256" key="1">
    <source>
        <dbReference type="ARBA" id="ARBA00004175"/>
    </source>
</evidence>
<evidence type="ECO:0000256" key="4">
    <source>
        <dbReference type="ARBA" id="ARBA00022525"/>
    </source>
</evidence>
<keyword evidence="9" id="KW-1053">Target membrane</keyword>
<evidence type="ECO:0000313" key="12">
    <source>
        <dbReference type="Proteomes" id="UP001054945"/>
    </source>
</evidence>
<keyword evidence="5" id="KW-1052">Target cell membrane</keyword>
<keyword evidence="7" id="KW-0528">Neurotoxin</keyword>
<evidence type="ECO:0000256" key="5">
    <source>
        <dbReference type="ARBA" id="ARBA00022537"/>
    </source>
</evidence>
<keyword evidence="9" id="KW-0472">Membrane</keyword>